<keyword evidence="5" id="KW-1185">Reference proteome</keyword>
<dbReference type="AlphaFoldDB" id="A0A9X2XCE8"/>
<dbReference type="GO" id="GO:0006508">
    <property type="term" value="P:proteolysis"/>
    <property type="evidence" value="ECO:0007669"/>
    <property type="project" value="TreeGrafter"/>
</dbReference>
<accession>A0A9X2XCE8</accession>
<dbReference type="Proteomes" id="UP001149009">
    <property type="component" value="Unassembled WGS sequence"/>
</dbReference>
<dbReference type="PANTHER" id="PTHR23076:SF97">
    <property type="entry name" value="ATP-DEPENDENT ZINC METALLOPROTEASE YME1L1"/>
    <property type="match status" value="1"/>
</dbReference>
<proteinExistence type="inferred from homology"/>
<dbReference type="InterPro" id="IPR003959">
    <property type="entry name" value="ATPase_AAA_core"/>
</dbReference>
<gene>
    <name evidence="4" type="ORF">NYR54_18885</name>
</gene>
<evidence type="ECO:0000313" key="5">
    <source>
        <dbReference type="Proteomes" id="UP001149009"/>
    </source>
</evidence>
<dbReference type="InterPro" id="IPR027417">
    <property type="entry name" value="P-loop_NTPase"/>
</dbReference>
<keyword evidence="1 4" id="KW-0067">ATP-binding</keyword>
<feature type="region of interest" description="Disordered" evidence="2">
    <location>
        <begin position="603"/>
        <end position="670"/>
    </location>
</feature>
<dbReference type="GO" id="GO:0005886">
    <property type="term" value="C:plasma membrane"/>
    <property type="evidence" value="ECO:0007669"/>
    <property type="project" value="TreeGrafter"/>
</dbReference>
<reference evidence="4" key="1">
    <citation type="submission" date="2022-08" db="EMBL/GenBank/DDBJ databases">
        <title>Chelativorans sichuanense sp. nov., a paraffin oil-degrading bacterium isolated from a mixture of oil-based drill cuttings and paddy soil.</title>
        <authorList>
            <person name="Yu J."/>
            <person name="Liu H."/>
            <person name="Chen Q."/>
        </authorList>
    </citation>
    <scope>NUCLEOTIDE SEQUENCE</scope>
    <source>
        <strain evidence="4">SCAU 2101</strain>
    </source>
</reference>
<dbReference type="GO" id="GO:0030163">
    <property type="term" value="P:protein catabolic process"/>
    <property type="evidence" value="ECO:0007669"/>
    <property type="project" value="TreeGrafter"/>
</dbReference>
<dbReference type="SUPFAM" id="SSF52540">
    <property type="entry name" value="P-loop containing nucleoside triphosphate hydrolases"/>
    <property type="match status" value="1"/>
</dbReference>
<evidence type="ECO:0000313" key="4">
    <source>
        <dbReference type="EMBL" id="MCT8992306.1"/>
    </source>
</evidence>
<name>A0A9X2XCE8_9HYPH</name>
<comment type="similarity">
    <text evidence="1">Belongs to the AAA ATPase family.</text>
</comment>
<dbReference type="InterPro" id="IPR003593">
    <property type="entry name" value="AAA+_ATPase"/>
</dbReference>
<dbReference type="PANTHER" id="PTHR23076">
    <property type="entry name" value="METALLOPROTEASE M41 FTSH"/>
    <property type="match status" value="1"/>
</dbReference>
<sequence>MSTRLADYLLRRLRHRLESQALHCAVEEDLLIAGIQDVDGVLVRAFVVHPSMLDRPPDQIAAALARIRSRPRPHSAHFPSASSYDRGPDFITEGERGRRYGSISNMPGTGSGGTCGRNGRQAKARIRALTKAILQEVRRAADRPDAAEVATLLLVARAAEESRVSLDDLLSVLRSPRPVITVVGQVAGFEACFLDLLARGDVLPGRVAVASGSEFVDRVVRFPDQGASRRRVIAFCGSYVDPDEIEATERALGRIALLPYPILGIAENKNFLPERLTHTAQLSLITGQLDARLVRWVIEAVLGEAPSRDLPDESCARLTLSDLALAIRPAVAPAEAVHALERIAAARGTGFHCSETSSSKDSRRWSPYGSKEPRRRAPGSGNEIIQPVRPKGDESDRFVLRVETMPGLGEAAEWARSLQGDLELWRASQLPWEEMSTRLLLSGPPGTGKTSFARALCNSLQVPLIATSVSTWLEPGHLGDVLKRMSAAFAEAESLKPSILLIDEIDGIGTRRQRGEHADYTNAIINKALELLDGAVRSTGVIVVAATNHPEMIDPALLRSGRLERHIRLPMPDIPALMGILRFHLKDDLESVRASAPAEVTEAFESAGPWQADLTQAGPDAGGEATGSAVHSRNRTSAAASKDANPSRRRPSRGVRQSTSTTSEDLHGDV</sequence>
<dbReference type="CDD" id="cd19481">
    <property type="entry name" value="RecA-like_protease"/>
    <property type="match status" value="1"/>
</dbReference>
<dbReference type="GO" id="GO:0016887">
    <property type="term" value="F:ATP hydrolysis activity"/>
    <property type="evidence" value="ECO:0007669"/>
    <property type="project" value="InterPro"/>
</dbReference>
<dbReference type="PROSITE" id="PS00674">
    <property type="entry name" value="AAA"/>
    <property type="match status" value="1"/>
</dbReference>
<dbReference type="EMBL" id="JAODNV010000041">
    <property type="protein sequence ID" value="MCT8992306.1"/>
    <property type="molecule type" value="Genomic_DNA"/>
</dbReference>
<dbReference type="InterPro" id="IPR003960">
    <property type="entry name" value="ATPase_AAA_CS"/>
</dbReference>
<evidence type="ECO:0000259" key="3">
    <source>
        <dbReference type="SMART" id="SM00382"/>
    </source>
</evidence>
<feature type="domain" description="AAA+ ATPase" evidence="3">
    <location>
        <begin position="435"/>
        <end position="573"/>
    </location>
</feature>
<dbReference type="Gene3D" id="3.40.50.300">
    <property type="entry name" value="P-loop containing nucleotide triphosphate hydrolases"/>
    <property type="match status" value="1"/>
</dbReference>
<feature type="region of interest" description="Disordered" evidence="2">
    <location>
        <begin position="351"/>
        <end position="388"/>
    </location>
</feature>
<dbReference type="Pfam" id="PF00004">
    <property type="entry name" value="AAA"/>
    <property type="match status" value="1"/>
</dbReference>
<dbReference type="GO" id="GO:0005524">
    <property type="term" value="F:ATP binding"/>
    <property type="evidence" value="ECO:0007669"/>
    <property type="project" value="UniProtKB-KW"/>
</dbReference>
<comment type="caution">
    <text evidence="4">The sequence shown here is derived from an EMBL/GenBank/DDBJ whole genome shotgun (WGS) entry which is preliminary data.</text>
</comment>
<feature type="region of interest" description="Disordered" evidence="2">
    <location>
        <begin position="96"/>
        <end position="118"/>
    </location>
</feature>
<dbReference type="GO" id="GO:0004176">
    <property type="term" value="F:ATP-dependent peptidase activity"/>
    <property type="evidence" value="ECO:0007669"/>
    <property type="project" value="TreeGrafter"/>
</dbReference>
<dbReference type="SMART" id="SM00382">
    <property type="entry name" value="AAA"/>
    <property type="match status" value="1"/>
</dbReference>
<evidence type="ECO:0000256" key="2">
    <source>
        <dbReference type="SAM" id="MobiDB-lite"/>
    </source>
</evidence>
<keyword evidence="1" id="KW-0547">Nucleotide-binding</keyword>
<feature type="compositionally biased region" description="Polar residues" evidence="2">
    <location>
        <begin position="629"/>
        <end position="639"/>
    </location>
</feature>
<dbReference type="RefSeq" id="WP_261517249.1">
    <property type="nucleotide sequence ID" value="NZ_JAODNV010000041.1"/>
</dbReference>
<organism evidence="4 5">
    <name type="scientific">Chelativorans petroleitrophicus</name>
    <dbReference type="NCBI Taxonomy" id="2975484"/>
    <lineage>
        <taxon>Bacteria</taxon>
        <taxon>Pseudomonadati</taxon>
        <taxon>Pseudomonadota</taxon>
        <taxon>Alphaproteobacteria</taxon>
        <taxon>Hyphomicrobiales</taxon>
        <taxon>Phyllobacteriaceae</taxon>
        <taxon>Chelativorans</taxon>
    </lineage>
</organism>
<evidence type="ECO:0000256" key="1">
    <source>
        <dbReference type="RuleBase" id="RU003651"/>
    </source>
</evidence>
<protein>
    <submittedName>
        <fullName evidence="4">ATP-binding protein</fullName>
    </submittedName>
</protein>